<dbReference type="InterPro" id="IPR003879">
    <property type="entry name" value="Butyrophylin_SPRY"/>
</dbReference>
<evidence type="ECO:0000313" key="10">
    <source>
        <dbReference type="EMBL" id="ACO51678.1"/>
    </source>
</evidence>
<dbReference type="SMART" id="SM00336">
    <property type="entry name" value="BBOX"/>
    <property type="match status" value="1"/>
</dbReference>
<evidence type="ECO:0000256" key="1">
    <source>
        <dbReference type="ARBA" id="ARBA00022588"/>
    </source>
</evidence>
<evidence type="ECO:0000259" key="9">
    <source>
        <dbReference type="PROSITE" id="PS50188"/>
    </source>
</evidence>
<dbReference type="Gene3D" id="3.30.160.60">
    <property type="entry name" value="Classic Zinc Finger"/>
    <property type="match status" value="1"/>
</dbReference>
<dbReference type="Gene3D" id="3.30.40.10">
    <property type="entry name" value="Zinc/RING finger domain, C3HC4 (zinc finger)"/>
    <property type="match status" value="1"/>
</dbReference>
<evidence type="ECO:0000256" key="3">
    <source>
        <dbReference type="ARBA" id="ARBA00022771"/>
    </source>
</evidence>
<dbReference type="InterPro" id="IPR051051">
    <property type="entry name" value="E3_ubiq-ligase_TRIM/RNF"/>
</dbReference>
<dbReference type="PROSITE" id="PS50188">
    <property type="entry name" value="B302_SPRY"/>
    <property type="match status" value="1"/>
</dbReference>
<feature type="domain" description="RING-type" evidence="7">
    <location>
        <begin position="12"/>
        <end position="55"/>
    </location>
</feature>
<dbReference type="PROSITE" id="PS00518">
    <property type="entry name" value="ZF_RING_1"/>
    <property type="match status" value="1"/>
</dbReference>
<keyword evidence="3 6" id="KW-0863">Zinc-finger</keyword>
<evidence type="ECO:0000259" key="8">
    <source>
        <dbReference type="PROSITE" id="PS50119"/>
    </source>
</evidence>
<feature type="domain" description="B box-type" evidence="8">
    <location>
        <begin position="132"/>
        <end position="173"/>
    </location>
</feature>
<dbReference type="Pfam" id="PF00622">
    <property type="entry name" value="SPRY"/>
    <property type="match status" value="1"/>
</dbReference>
<dbReference type="InterPro" id="IPR013320">
    <property type="entry name" value="ConA-like_dom_sf"/>
</dbReference>
<dbReference type="AlphaFoldDB" id="C1C3W8"/>
<name>C1C3W8_AQUCT</name>
<dbReference type="InterPro" id="IPR027370">
    <property type="entry name" value="Znf-RING_euk"/>
</dbReference>
<dbReference type="PANTHER" id="PTHR25465:SF41">
    <property type="entry name" value="E3 UBIQUITIN-PROTEIN LIGASE RNF135"/>
    <property type="match status" value="1"/>
</dbReference>
<evidence type="ECO:0000256" key="2">
    <source>
        <dbReference type="ARBA" id="ARBA00022723"/>
    </source>
</evidence>
<dbReference type="InterPro" id="IPR017907">
    <property type="entry name" value="Znf_RING_CS"/>
</dbReference>
<dbReference type="PROSITE" id="PS50119">
    <property type="entry name" value="ZF_BBOX"/>
    <property type="match status" value="1"/>
</dbReference>
<evidence type="ECO:0000256" key="5">
    <source>
        <dbReference type="ARBA" id="ARBA00022859"/>
    </source>
</evidence>
<accession>C1C3W8</accession>
<dbReference type="InterPro" id="IPR001870">
    <property type="entry name" value="B30.2/SPRY"/>
</dbReference>
<dbReference type="PANTHER" id="PTHR25465">
    <property type="entry name" value="B-BOX DOMAIN CONTAINING"/>
    <property type="match status" value="1"/>
</dbReference>
<dbReference type="InterPro" id="IPR013083">
    <property type="entry name" value="Znf_RING/FYVE/PHD"/>
</dbReference>
<dbReference type="Gene3D" id="2.60.120.920">
    <property type="match status" value="1"/>
</dbReference>
<keyword evidence="2" id="KW-0479">Metal-binding</keyword>
<dbReference type="PRINTS" id="PR01407">
    <property type="entry name" value="BUTYPHLNCDUF"/>
</dbReference>
<dbReference type="SMART" id="SM00184">
    <property type="entry name" value="RING"/>
    <property type="match status" value="1"/>
</dbReference>
<dbReference type="Pfam" id="PF00643">
    <property type="entry name" value="zf-B_box"/>
    <property type="match status" value="1"/>
</dbReference>
<dbReference type="InterPro" id="IPR000315">
    <property type="entry name" value="Znf_B-box"/>
</dbReference>
<proteinExistence type="evidence at transcript level"/>
<organism evidence="10">
    <name type="scientific">Aquarana catesbeiana</name>
    <name type="common">American bullfrog</name>
    <name type="synonym">Rana catesbeiana</name>
    <dbReference type="NCBI Taxonomy" id="8400"/>
    <lineage>
        <taxon>Eukaryota</taxon>
        <taxon>Metazoa</taxon>
        <taxon>Chordata</taxon>
        <taxon>Craniata</taxon>
        <taxon>Vertebrata</taxon>
        <taxon>Euteleostomi</taxon>
        <taxon>Amphibia</taxon>
        <taxon>Batrachia</taxon>
        <taxon>Anura</taxon>
        <taxon>Neobatrachia</taxon>
        <taxon>Ranoidea</taxon>
        <taxon>Ranidae</taxon>
        <taxon>Aquarana</taxon>
    </lineage>
</organism>
<dbReference type="PROSITE" id="PS50089">
    <property type="entry name" value="ZF_RING_2"/>
    <property type="match status" value="1"/>
</dbReference>
<dbReference type="GO" id="GO:0008270">
    <property type="term" value="F:zinc ion binding"/>
    <property type="evidence" value="ECO:0007669"/>
    <property type="project" value="UniProtKB-KW"/>
</dbReference>
<evidence type="ECO:0000259" key="7">
    <source>
        <dbReference type="PROSITE" id="PS50089"/>
    </source>
</evidence>
<gene>
    <name evidence="10" type="primary">TRIM7</name>
</gene>
<sequence>MASAGLSGELKCSICLSIYTNPVMLTCGHNFCEDCIDNALDRQRRSGIYTCPECRNQFKSRPVLQKNLKLSNIVEHYLSTCQSPHGEESFCTYGVACQAQTCVHCETSFCCLNLDKHGQSSNPVLSDPASSLKPHKCPDHKELLKYFCIQDSSPLCTRCTMNVKHKGHDLELLSEAGDKKRLRLCDFVKKLTVRTEETENIRCKVENFKKHMLEKAYVMKDRVVDLFGGIREQLNNLENEVLAEINQQEKAISRQRSPEVQKIDTEISALYKRKIQIQQTCKIADHLTLLKQDDFDTDLQPIQVGVDNLDEEMITVTIMSALSRLIEGIPSVKNECGFHIEDSFDLILNVNTADPTIALSYNLKEASGPYYKHRVRPHFPERFYSQQVLSTKKITSGKHYWEIKASEDGDWSVGVTYNSVRKSGYCSQLGKNDKSWCISWSDLWDQLYAEHDDEQEDLFPHLTHELGIYLDYEGGIVAFYALFNPIEHLHTFYHFFTQPLHLGMYADMGTAIKICR</sequence>
<dbReference type="InterPro" id="IPR003877">
    <property type="entry name" value="SPRY_dom"/>
</dbReference>
<dbReference type="SUPFAM" id="SSF49899">
    <property type="entry name" value="Concanavalin A-like lectins/glucanases"/>
    <property type="match status" value="1"/>
</dbReference>
<keyword evidence="4" id="KW-0862">Zinc</keyword>
<dbReference type="GO" id="GO:0045087">
    <property type="term" value="P:innate immune response"/>
    <property type="evidence" value="ECO:0007669"/>
    <property type="project" value="UniProtKB-KW"/>
</dbReference>
<feature type="domain" description="B30.2/SPRY" evidence="9">
    <location>
        <begin position="325"/>
        <end position="516"/>
    </location>
</feature>
<protein>
    <submittedName>
        <fullName evidence="10">Tripartite motif-containing protein 7</fullName>
    </submittedName>
</protein>
<keyword evidence="1" id="KW-0399">Innate immunity</keyword>
<evidence type="ECO:0000256" key="4">
    <source>
        <dbReference type="ARBA" id="ARBA00022833"/>
    </source>
</evidence>
<dbReference type="SUPFAM" id="SSF57845">
    <property type="entry name" value="B-box zinc-binding domain"/>
    <property type="match status" value="1"/>
</dbReference>
<dbReference type="CDD" id="cd12891">
    <property type="entry name" value="SPRY_PRY_C-I_2"/>
    <property type="match status" value="1"/>
</dbReference>
<dbReference type="Pfam" id="PF13445">
    <property type="entry name" value="zf-RING_UBOX"/>
    <property type="match status" value="1"/>
</dbReference>
<dbReference type="SMART" id="SM00449">
    <property type="entry name" value="SPRY"/>
    <property type="match status" value="1"/>
</dbReference>
<dbReference type="InterPro" id="IPR001841">
    <property type="entry name" value="Znf_RING"/>
</dbReference>
<evidence type="ECO:0000256" key="6">
    <source>
        <dbReference type="PROSITE-ProRule" id="PRU00024"/>
    </source>
</evidence>
<reference evidence="10" key="1">
    <citation type="submission" date="2009-04" db="EMBL/GenBank/DDBJ databases">
        <title>Rana catesbeiana ESTs and full-length cDNAs.</title>
        <authorList>
            <person name="Helbing C.C."/>
            <person name="Veldhoen N."/>
            <person name="Leong J."/>
            <person name="Koop B.F."/>
        </authorList>
    </citation>
    <scope>NUCLEOTIDE SEQUENCE</scope>
    <source>
        <tissue evidence="10">Mixed tissue</tissue>
    </source>
</reference>
<dbReference type="InterPro" id="IPR043136">
    <property type="entry name" value="B30.2/SPRY_sf"/>
</dbReference>
<dbReference type="EMBL" id="BT081547">
    <property type="protein sequence ID" value="ACO51678.1"/>
    <property type="molecule type" value="mRNA"/>
</dbReference>
<dbReference type="SUPFAM" id="SSF57850">
    <property type="entry name" value="RING/U-box"/>
    <property type="match status" value="1"/>
</dbReference>
<keyword evidence="5" id="KW-0391">Immunity</keyword>